<organism evidence="1 2">
    <name type="scientific">Mesorhizobium neociceri</name>
    <dbReference type="NCBI Taxonomy" id="1307853"/>
    <lineage>
        <taxon>Bacteria</taxon>
        <taxon>Pseudomonadati</taxon>
        <taxon>Pseudomonadota</taxon>
        <taxon>Alphaproteobacteria</taxon>
        <taxon>Hyphomicrobiales</taxon>
        <taxon>Phyllobacteriaceae</taxon>
        <taxon>Mesorhizobium</taxon>
    </lineage>
</organism>
<reference evidence="1 2" key="1">
    <citation type="submission" date="2020-07" db="EMBL/GenBank/DDBJ databases">
        <title>Definition of the novel symbiovar canariense within Mesorhizobium novociceri, a new species of genus Mesorhizobium nodulating Cicer canariense in the Caldera de Taburiente National Park (La Palma, Canary Islands).</title>
        <authorList>
            <person name="Leon-Barrios M."/>
            <person name="Perez-Yepez J."/>
            <person name="Flores-Felix J.D."/>
            <person name="Ramirez-Baena M.H."/>
            <person name="Pulido-Suarez L."/>
            <person name="Igual J.M."/>
            <person name="Velazquez E."/>
            <person name="Peix A."/>
        </authorList>
    </citation>
    <scope>NUCLEOTIDE SEQUENCE [LARGE SCALE GENOMIC DNA]</scope>
    <source>
        <strain evidence="1 2">CCANP35</strain>
    </source>
</reference>
<proteinExistence type="predicted"/>
<dbReference type="EMBL" id="JACDTY010000007">
    <property type="protein sequence ID" value="MBA1141771.1"/>
    <property type="molecule type" value="Genomic_DNA"/>
</dbReference>
<evidence type="ECO:0000313" key="1">
    <source>
        <dbReference type="EMBL" id="MBA1141771.1"/>
    </source>
</evidence>
<gene>
    <name evidence="1" type="ORF">H0241_16095</name>
</gene>
<accession>A0A838B716</accession>
<dbReference type="Proteomes" id="UP000558284">
    <property type="component" value="Unassembled WGS sequence"/>
</dbReference>
<dbReference type="AlphaFoldDB" id="A0A838B716"/>
<sequence length="122" mass="13303">MFILFICGALFGAWWRIERAIAAAKAEMATAVTAAKQEASGQVNAAAAIASLTQVQLAEHKLHVAETYITKQGMRETRDEIMTGIKGLSERQDLMNQRMDNIVGSMLEAQPVAKPRRSRSAG</sequence>
<protein>
    <submittedName>
        <fullName evidence="1">Uncharacterized protein</fullName>
    </submittedName>
</protein>
<name>A0A838B716_9HYPH</name>
<dbReference type="RefSeq" id="WP_181058649.1">
    <property type="nucleotide sequence ID" value="NZ_JACDTY010000007.1"/>
</dbReference>
<keyword evidence="2" id="KW-1185">Reference proteome</keyword>
<comment type="caution">
    <text evidence="1">The sequence shown here is derived from an EMBL/GenBank/DDBJ whole genome shotgun (WGS) entry which is preliminary data.</text>
</comment>
<evidence type="ECO:0000313" key="2">
    <source>
        <dbReference type="Proteomes" id="UP000558284"/>
    </source>
</evidence>